<evidence type="ECO:0000313" key="3">
    <source>
        <dbReference type="Proteomes" id="UP000317982"/>
    </source>
</evidence>
<proteinExistence type="predicted"/>
<name>A0A545AQE5_9ACTN</name>
<evidence type="ECO:0000256" key="1">
    <source>
        <dbReference type="SAM" id="SignalP"/>
    </source>
</evidence>
<evidence type="ECO:0000313" key="2">
    <source>
        <dbReference type="EMBL" id="TQS43546.1"/>
    </source>
</evidence>
<comment type="caution">
    <text evidence="2">The sequence shown here is derived from an EMBL/GenBank/DDBJ whole genome shotgun (WGS) entry which is preliminary data.</text>
</comment>
<feature type="chain" id="PRO_5021721329" evidence="1">
    <location>
        <begin position="30"/>
        <end position="97"/>
    </location>
</feature>
<keyword evidence="3" id="KW-1185">Reference proteome</keyword>
<reference evidence="2 3" key="1">
    <citation type="submission" date="2019-07" db="EMBL/GenBank/DDBJ databases">
        <title>Cryptosporangium phraense sp. nov., isolated from plant litter.</title>
        <authorList>
            <person name="Suriyachadkun C."/>
        </authorList>
    </citation>
    <scope>NUCLEOTIDE SEQUENCE [LARGE SCALE GENOMIC DNA]</scope>
    <source>
        <strain evidence="2 3">A-T 5661</strain>
    </source>
</reference>
<feature type="signal peptide" evidence="1">
    <location>
        <begin position="1"/>
        <end position="29"/>
    </location>
</feature>
<protein>
    <submittedName>
        <fullName evidence="2">Uncharacterized protein</fullName>
    </submittedName>
</protein>
<dbReference type="RefSeq" id="WP_142705847.1">
    <property type="nucleotide sequence ID" value="NZ_VIRS01000012.1"/>
</dbReference>
<gene>
    <name evidence="2" type="ORF">FL583_18065</name>
</gene>
<dbReference type="InParanoid" id="A0A545AQE5"/>
<organism evidence="2 3">
    <name type="scientific">Cryptosporangium phraense</name>
    <dbReference type="NCBI Taxonomy" id="2593070"/>
    <lineage>
        <taxon>Bacteria</taxon>
        <taxon>Bacillati</taxon>
        <taxon>Actinomycetota</taxon>
        <taxon>Actinomycetes</taxon>
        <taxon>Cryptosporangiales</taxon>
        <taxon>Cryptosporangiaceae</taxon>
        <taxon>Cryptosporangium</taxon>
    </lineage>
</organism>
<keyword evidence="1" id="KW-0732">Signal</keyword>
<accession>A0A545AQE5</accession>
<dbReference type="Proteomes" id="UP000317982">
    <property type="component" value="Unassembled WGS sequence"/>
</dbReference>
<dbReference type="EMBL" id="VIRS01000012">
    <property type="protein sequence ID" value="TQS43546.1"/>
    <property type="molecule type" value="Genomic_DNA"/>
</dbReference>
<dbReference type="AlphaFoldDB" id="A0A545AQE5"/>
<sequence>MSGTKSIRAAVVAAAVAGLLGMSAAPALAAVPAPNKWTDPPALVPIADTTFGGVSVPAGLVPIAGSGSADFVPITGAPVYGFVPIGSDGTAPSVSLL</sequence>